<dbReference type="AlphaFoldDB" id="A0A2P8E154"/>
<keyword evidence="4" id="KW-0378">Hydrolase</keyword>
<dbReference type="Pfam" id="PF00574">
    <property type="entry name" value="CLP_protease"/>
    <property type="match status" value="1"/>
</dbReference>
<dbReference type="Gene3D" id="3.90.226.10">
    <property type="entry name" value="2-enoyl-CoA Hydratase, Chain A, domain 1"/>
    <property type="match status" value="1"/>
</dbReference>
<dbReference type="PANTHER" id="PTHR10381">
    <property type="entry name" value="ATP-DEPENDENT CLP PROTEASE PROTEOLYTIC SUBUNIT"/>
    <property type="match status" value="1"/>
</dbReference>
<evidence type="ECO:0000256" key="3">
    <source>
        <dbReference type="SAM" id="MobiDB-lite"/>
    </source>
</evidence>
<accession>A0A2P8E154</accession>
<reference evidence="4 5" key="1">
    <citation type="submission" date="2018-03" db="EMBL/GenBank/DDBJ databases">
        <title>Genomic Encyclopedia of Archaeal and Bacterial Type Strains, Phase II (KMG-II): from individual species to whole genera.</title>
        <authorList>
            <person name="Goeker M."/>
        </authorList>
    </citation>
    <scope>NUCLEOTIDE SEQUENCE [LARGE SCALE GENOMIC DNA]</scope>
    <source>
        <strain evidence="4 5">DSM 45211</strain>
    </source>
</reference>
<feature type="compositionally biased region" description="Pro residues" evidence="3">
    <location>
        <begin position="30"/>
        <end position="55"/>
    </location>
</feature>
<dbReference type="GO" id="GO:0004176">
    <property type="term" value="F:ATP-dependent peptidase activity"/>
    <property type="evidence" value="ECO:0007669"/>
    <property type="project" value="InterPro"/>
</dbReference>
<dbReference type="CDD" id="cd07017">
    <property type="entry name" value="S14_ClpP_2"/>
    <property type="match status" value="1"/>
</dbReference>
<dbReference type="Proteomes" id="UP000243528">
    <property type="component" value="Unassembled WGS sequence"/>
</dbReference>
<dbReference type="GO" id="GO:0006515">
    <property type="term" value="P:protein quality control for misfolded or incompletely synthesized proteins"/>
    <property type="evidence" value="ECO:0007669"/>
    <property type="project" value="TreeGrafter"/>
</dbReference>
<dbReference type="GO" id="GO:0004252">
    <property type="term" value="F:serine-type endopeptidase activity"/>
    <property type="evidence" value="ECO:0007669"/>
    <property type="project" value="InterPro"/>
</dbReference>
<comment type="caution">
    <text evidence="4">The sequence shown here is derived from an EMBL/GenBank/DDBJ whole genome shotgun (WGS) entry which is preliminary data.</text>
</comment>
<dbReference type="InterPro" id="IPR001907">
    <property type="entry name" value="ClpP"/>
</dbReference>
<protein>
    <recommendedName>
        <fullName evidence="2">ATP-dependent Clp protease proteolytic subunit</fullName>
    </recommendedName>
</protein>
<dbReference type="EMBL" id="PYGE01000008">
    <property type="protein sequence ID" value="PSL03212.1"/>
    <property type="molecule type" value="Genomic_DNA"/>
</dbReference>
<evidence type="ECO:0000256" key="1">
    <source>
        <dbReference type="ARBA" id="ARBA00007039"/>
    </source>
</evidence>
<dbReference type="PANTHER" id="PTHR10381:SF11">
    <property type="entry name" value="ATP-DEPENDENT CLP PROTEASE PROTEOLYTIC SUBUNIT, MITOCHONDRIAL"/>
    <property type="match status" value="1"/>
</dbReference>
<dbReference type="InterPro" id="IPR023562">
    <property type="entry name" value="ClpP/TepA"/>
</dbReference>
<comment type="similarity">
    <text evidence="1 2">Belongs to the peptidase S14 family.</text>
</comment>
<dbReference type="PRINTS" id="PR00127">
    <property type="entry name" value="CLPPROTEASEP"/>
</dbReference>
<gene>
    <name evidence="4" type="ORF">CLV30_108124</name>
</gene>
<dbReference type="SUPFAM" id="SSF52096">
    <property type="entry name" value="ClpP/crotonase"/>
    <property type="match status" value="1"/>
</dbReference>
<evidence type="ECO:0000256" key="2">
    <source>
        <dbReference type="RuleBase" id="RU003567"/>
    </source>
</evidence>
<organism evidence="4 5">
    <name type="scientific">Haloactinopolyspora alba</name>
    <dbReference type="NCBI Taxonomy" id="648780"/>
    <lineage>
        <taxon>Bacteria</taxon>
        <taxon>Bacillati</taxon>
        <taxon>Actinomycetota</taxon>
        <taxon>Actinomycetes</taxon>
        <taxon>Jiangellales</taxon>
        <taxon>Jiangellaceae</taxon>
        <taxon>Haloactinopolyspora</taxon>
    </lineage>
</organism>
<dbReference type="GO" id="GO:0009368">
    <property type="term" value="C:endopeptidase Clp complex"/>
    <property type="evidence" value="ECO:0007669"/>
    <property type="project" value="TreeGrafter"/>
</dbReference>
<dbReference type="InterPro" id="IPR029045">
    <property type="entry name" value="ClpP/crotonase-like_dom_sf"/>
</dbReference>
<evidence type="ECO:0000313" key="4">
    <source>
        <dbReference type="EMBL" id="PSL03212.1"/>
    </source>
</evidence>
<keyword evidence="4" id="KW-0645">Protease</keyword>
<proteinExistence type="inferred from homology"/>
<sequence>MLVVSPTLARRCYSMIHTTPFGGPPAGQEIPPPSHPRPPWHPSPHQPEPPAPGPTVPSWEEAVPAPPGDDLTDRLLQQRIVYLGGVLDTALANRGASQLLLLDRRDDAPIELHLTCRDSELDASLALADTVETVSATVSVFMHGTVCGPAVAVACAGDERVAHHGTTIVLSQPRGSADGTADELTVQAQQHERQCARLRDLVATTTGRAPDDVGADLRTGRVLSAEEAQTYGLVDRLR</sequence>
<dbReference type="GO" id="GO:0051117">
    <property type="term" value="F:ATPase binding"/>
    <property type="evidence" value="ECO:0007669"/>
    <property type="project" value="TreeGrafter"/>
</dbReference>
<dbReference type="OrthoDB" id="5188166at2"/>
<evidence type="ECO:0000313" key="5">
    <source>
        <dbReference type="Proteomes" id="UP000243528"/>
    </source>
</evidence>
<keyword evidence="5" id="KW-1185">Reference proteome</keyword>
<name>A0A2P8E154_9ACTN</name>
<feature type="region of interest" description="Disordered" evidence="3">
    <location>
        <begin position="19"/>
        <end position="71"/>
    </location>
</feature>